<protein>
    <submittedName>
        <fullName evidence="1">Uncharacterized protein</fullName>
    </submittedName>
</protein>
<reference evidence="1 2" key="1">
    <citation type="submission" date="2019-12" db="EMBL/GenBank/DDBJ databases">
        <title>Novel species isolated from a subtropical stream in China.</title>
        <authorList>
            <person name="Lu H."/>
        </authorList>
    </citation>
    <scope>NUCLEOTIDE SEQUENCE [LARGE SCALE GENOMIC DNA]</scope>
    <source>
        <strain evidence="1 2">FT127W</strain>
    </source>
</reference>
<dbReference type="Proteomes" id="UP000450676">
    <property type="component" value="Unassembled WGS sequence"/>
</dbReference>
<proteinExistence type="predicted"/>
<evidence type="ECO:0000313" key="1">
    <source>
        <dbReference type="EMBL" id="MYN08381.1"/>
    </source>
</evidence>
<dbReference type="AlphaFoldDB" id="A0A7X4KNP9"/>
<keyword evidence="2" id="KW-1185">Reference proteome</keyword>
<name>A0A7X4KNP9_9BURK</name>
<gene>
    <name evidence="1" type="ORF">GTP77_13655</name>
</gene>
<comment type="caution">
    <text evidence="1">The sequence shown here is derived from an EMBL/GenBank/DDBJ whole genome shotgun (WGS) entry which is preliminary data.</text>
</comment>
<evidence type="ECO:0000313" key="2">
    <source>
        <dbReference type="Proteomes" id="UP000450676"/>
    </source>
</evidence>
<dbReference type="EMBL" id="WWCU01000013">
    <property type="protein sequence ID" value="MYN08381.1"/>
    <property type="molecule type" value="Genomic_DNA"/>
</dbReference>
<accession>A0A7X4KNP9</accession>
<organism evidence="1 2">
    <name type="scientific">Pseudoduganella aquatica</name>
    <dbReference type="NCBI Taxonomy" id="2660641"/>
    <lineage>
        <taxon>Bacteria</taxon>
        <taxon>Pseudomonadati</taxon>
        <taxon>Pseudomonadota</taxon>
        <taxon>Betaproteobacteria</taxon>
        <taxon>Burkholderiales</taxon>
        <taxon>Oxalobacteraceae</taxon>
        <taxon>Telluria group</taxon>
        <taxon>Pseudoduganella</taxon>
    </lineage>
</organism>
<sequence length="315" mass="33815">MAASPAFGAAARTGSAAAGKSAAAGATAKAPRAFVFSAIGHAFKAGADEALLKRAITEASQDKPVFIVATGIKAAGEPCSDKLYAQRKEVLDESPRPIIVSPAGTDWTACRNSAGRSNAIERLNRIREVFYPSNESLGLQPLVLTRLSATAKFRSYAENAYWEHGPVLFATLNLPAQNNHFLQEAGRNSEFEDRLVANRAWLHRLFALAQRRGVEGIVLFSDGDPGAHVEESFSLLGGFSEKQDGYTQVRKQLRALAEKFKGKVLLVDNQGDAKTPPAMTWRGNLGHLGLGVEWETVRVQPGSANLFSLGEEAAP</sequence>